<dbReference type="EMBL" id="VLKH01000004">
    <property type="protein sequence ID" value="TWH80615.1"/>
    <property type="molecule type" value="Genomic_DNA"/>
</dbReference>
<organism evidence="1 2">
    <name type="scientific">Sedimentibacter saalensis</name>
    <dbReference type="NCBI Taxonomy" id="130788"/>
    <lineage>
        <taxon>Bacteria</taxon>
        <taxon>Bacillati</taxon>
        <taxon>Bacillota</taxon>
        <taxon>Tissierellia</taxon>
        <taxon>Sedimentibacter</taxon>
    </lineage>
</organism>
<dbReference type="Proteomes" id="UP000315343">
    <property type="component" value="Unassembled WGS sequence"/>
</dbReference>
<gene>
    <name evidence="1" type="ORF">LY60_01877</name>
</gene>
<proteinExistence type="predicted"/>
<evidence type="ECO:0000313" key="2">
    <source>
        <dbReference type="Proteomes" id="UP000315343"/>
    </source>
</evidence>
<evidence type="ECO:0000313" key="1">
    <source>
        <dbReference type="EMBL" id="TWH80615.1"/>
    </source>
</evidence>
<accession>A0A562JCJ8</accession>
<reference evidence="1 2" key="1">
    <citation type="submission" date="2019-07" db="EMBL/GenBank/DDBJ databases">
        <title>Genomic Encyclopedia of Type Strains, Phase I: the one thousand microbial genomes (KMG-I) project.</title>
        <authorList>
            <person name="Kyrpides N."/>
        </authorList>
    </citation>
    <scope>NUCLEOTIDE SEQUENCE [LARGE SCALE GENOMIC DNA]</scope>
    <source>
        <strain evidence="1 2">DSM 13558</strain>
    </source>
</reference>
<comment type="caution">
    <text evidence="1">The sequence shown here is derived from an EMBL/GenBank/DDBJ whole genome shotgun (WGS) entry which is preliminary data.</text>
</comment>
<dbReference type="RefSeq" id="WP_145082610.1">
    <property type="nucleotide sequence ID" value="NZ_VLKH01000004.1"/>
</dbReference>
<dbReference type="AlphaFoldDB" id="A0A562JCJ8"/>
<name>A0A562JCJ8_9FIRM</name>
<keyword evidence="2" id="KW-1185">Reference proteome</keyword>
<protein>
    <submittedName>
        <fullName evidence="1">Uncharacterized protein</fullName>
    </submittedName>
</protein>
<sequence>MTNKKANNLKPYKANNILIKKTNNNKSGYVRIRTVTELGTVPVENASVTIFSTLDETVPLDTHLSDSAGSVPVFTVPVSYDSEDIKMDPVYYFTEYDIKVSHENFYNVFIYGIQIFPDITTDFDINLTKMPPESILPSRERIIRIPRIDL</sequence>